<name>A0A5C6UIP1_9SPHN</name>
<dbReference type="AlphaFoldDB" id="A0A5C6UIP1"/>
<proteinExistence type="predicted"/>
<dbReference type="Proteomes" id="UP000321250">
    <property type="component" value="Unassembled WGS sequence"/>
</dbReference>
<dbReference type="OrthoDB" id="7560332at2"/>
<dbReference type="RefSeq" id="WP_147083840.1">
    <property type="nucleotide sequence ID" value="NZ_VOQR01000001.1"/>
</dbReference>
<accession>A0A5C6UIP1</accession>
<reference evidence="2 3" key="1">
    <citation type="journal article" date="2013" name="Antonie Van Leeuwenhoek">
        <title>Sphingomonas ginsenosidivorax sp. nov., with the ability to transform ginsenosides.</title>
        <authorList>
            <person name="Jin X.F."/>
            <person name="Kim J.K."/>
            <person name="Liu Q.M."/>
            <person name="Kang M.S."/>
            <person name="He D."/>
            <person name="Jin F.X."/>
            <person name="Kim S.C."/>
            <person name="Im W.T."/>
        </authorList>
    </citation>
    <scope>NUCLEOTIDE SEQUENCE [LARGE SCALE GENOMIC DNA]</scope>
    <source>
        <strain evidence="2 3">KHI67</strain>
    </source>
</reference>
<feature type="chain" id="PRO_5022665851" evidence="1">
    <location>
        <begin position="22"/>
        <end position="201"/>
    </location>
</feature>
<keyword evidence="3" id="KW-1185">Reference proteome</keyword>
<evidence type="ECO:0000313" key="2">
    <source>
        <dbReference type="EMBL" id="TXC72567.1"/>
    </source>
</evidence>
<sequence length="201" mass="21323">MLLRYCLLPLSLLALLPFANADAATKFFVGAGGRVRLSHPANLNPTRTFSGRALMTAGWRTMWDGKPVGRGIGVARFWQIAKPRDGVGQVIEMVQIGFSRDAGVIARCGTDGAKGPNGRRLPDRMLGGHRWTAYSNGDAGMSQGIAATNLRTVVEGTCYAVDRITYSIKAAGAPSRTAPTQAVAAAAMDGILATVHVGRRR</sequence>
<feature type="signal peptide" evidence="1">
    <location>
        <begin position="1"/>
        <end position="21"/>
    </location>
</feature>
<protein>
    <submittedName>
        <fullName evidence="2">Uncharacterized protein</fullName>
    </submittedName>
</protein>
<dbReference type="EMBL" id="VOQR01000001">
    <property type="protein sequence ID" value="TXC72567.1"/>
    <property type="molecule type" value="Genomic_DNA"/>
</dbReference>
<organism evidence="2 3">
    <name type="scientific">Sphingomonas ginsenosidivorax</name>
    <dbReference type="NCBI Taxonomy" id="862135"/>
    <lineage>
        <taxon>Bacteria</taxon>
        <taxon>Pseudomonadati</taxon>
        <taxon>Pseudomonadota</taxon>
        <taxon>Alphaproteobacteria</taxon>
        <taxon>Sphingomonadales</taxon>
        <taxon>Sphingomonadaceae</taxon>
        <taxon>Sphingomonas</taxon>
    </lineage>
</organism>
<comment type="caution">
    <text evidence="2">The sequence shown here is derived from an EMBL/GenBank/DDBJ whole genome shotgun (WGS) entry which is preliminary data.</text>
</comment>
<gene>
    <name evidence="2" type="ORF">FSB78_17620</name>
</gene>
<keyword evidence="1" id="KW-0732">Signal</keyword>
<evidence type="ECO:0000313" key="3">
    <source>
        <dbReference type="Proteomes" id="UP000321250"/>
    </source>
</evidence>
<evidence type="ECO:0000256" key="1">
    <source>
        <dbReference type="SAM" id="SignalP"/>
    </source>
</evidence>